<dbReference type="Proteomes" id="UP000320762">
    <property type="component" value="Unassembled WGS sequence"/>
</dbReference>
<keyword evidence="2" id="KW-1185">Reference proteome</keyword>
<organism evidence="1 2">
    <name type="scientific">Schizophyllum amplum</name>
    <dbReference type="NCBI Taxonomy" id="97359"/>
    <lineage>
        <taxon>Eukaryota</taxon>
        <taxon>Fungi</taxon>
        <taxon>Dikarya</taxon>
        <taxon>Basidiomycota</taxon>
        <taxon>Agaricomycotina</taxon>
        <taxon>Agaricomycetes</taxon>
        <taxon>Agaricomycetidae</taxon>
        <taxon>Agaricales</taxon>
        <taxon>Schizophyllaceae</taxon>
        <taxon>Schizophyllum</taxon>
    </lineage>
</organism>
<dbReference type="EMBL" id="VDMD01000001">
    <property type="protein sequence ID" value="TRM70253.1"/>
    <property type="molecule type" value="Genomic_DNA"/>
</dbReference>
<reference evidence="1 2" key="1">
    <citation type="journal article" date="2019" name="New Phytol.">
        <title>Comparative genomics reveals unique wood-decay strategies and fruiting body development in the Schizophyllaceae.</title>
        <authorList>
            <person name="Almasi E."/>
            <person name="Sahu N."/>
            <person name="Krizsan K."/>
            <person name="Balint B."/>
            <person name="Kovacs G.M."/>
            <person name="Kiss B."/>
            <person name="Cseklye J."/>
            <person name="Drula E."/>
            <person name="Henrissat B."/>
            <person name="Nagy I."/>
            <person name="Chovatia M."/>
            <person name="Adam C."/>
            <person name="LaButti K."/>
            <person name="Lipzen A."/>
            <person name="Riley R."/>
            <person name="Grigoriev I.V."/>
            <person name="Nagy L.G."/>
        </authorList>
    </citation>
    <scope>NUCLEOTIDE SEQUENCE [LARGE SCALE GENOMIC DNA]</scope>
    <source>
        <strain evidence="1 2">NL-1724</strain>
    </source>
</reference>
<proteinExistence type="predicted"/>
<sequence>MQSLARATERILNPFQCSLVFLHPSRFYRRTPVLPPEIWLEIFQFATYVHHEATIEPMDPFTLKNITHNIMGENSSTSSLRMRCTLPLVCKEWRQLSLRLLYRHIVVRSPARARKILRALEAHPAQVDMRPIKSSARSYYGQWTRHIEIYTHARGSSSVPFLQDLLRIFLSCPNVRMLSAHWTYAPPKAFLDGISRIYASSLEGMYWQEALPLWLPWAESLEPWTSSPAFVGSFQSLRVLDLRHFRGEDKQEPLPSKPTLPSVTTLVLSTDPRSLLAAQGLSLPAVSHLTLYTAPNTIQVSDAAIDRLLQTHGATITVVDLPTPSRDAEPESASLIGRRMPTAYVRPDLFLKPGRCPVLDTLVFPAGAPEIEDHGHPRLRRIGLRGVRSDALYPSKTHRVKTHLQGLTRALYPRLEVVRTVGFLVEADVDSLVKDIFIWWTEKFEKDGVDFQDGEGVVWLYTDPVVEEQGAEVQVAVDTKY</sequence>
<dbReference type="STRING" id="97359.A0A550CZN7"/>
<comment type="caution">
    <text evidence="1">The sequence shown here is derived from an EMBL/GenBank/DDBJ whole genome shotgun (WGS) entry which is preliminary data.</text>
</comment>
<gene>
    <name evidence="1" type="ORF">BD626DRAFT_390765</name>
</gene>
<name>A0A550CZN7_9AGAR</name>
<dbReference type="OrthoDB" id="3171058at2759"/>
<dbReference type="Gene3D" id="1.20.1280.50">
    <property type="match status" value="1"/>
</dbReference>
<dbReference type="AlphaFoldDB" id="A0A550CZN7"/>
<protein>
    <submittedName>
        <fullName evidence="1">Uncharacterized protein</fullName>
    </submittedName>
</protein>
<accession>A0A550CZN7</accession>
<evidence type="ECO:0000313" key="2">
    <source>
        <dbReference type="Proteomes" id="UP000320762"/>
    </source>
</evidence>
<evidence type="ECO:0000313" key="1">
    <source>
        <dbReference type="EMBL" id="TRM70253.1"/>
    </source>
</evidence>